<gene>
    <name evidence="2" type="ORF">AaV_080</name>
</gene>
<keyword evidence="3" id="KW-1185">Reference proteome</keyword>
<dbReference type="GeneID" id="20041640"/>
<proteinExistence type="predicted"/>
<organism evidence="2 3">
    <name type="scientific">Aureococcus anophagefferens virus</name>
    <dbReference type="NCBI Taxonomy" id="1474867"/>
    <lineage>
        <taxon>Viruses</taxon>
        <taxon>Varidnaviria</taxon>
        <taxon>Bamfordvirae</taxon>
        <taxon>Nucleocytoviricota</taxon>
        <taxon>Megaviricetes</taxon>
        <taxon>Imitervirales</taxon>
        <taxon>Schizomimiviridae</taxon>
        <taxon>Kratosvirus</taxon>
        <taxon>Kratosvirus quantuckense</taxon>
    </lineage>
</organism>
<feature type="transmembrane region" description="Helical" evidence="1">
    <location>
        <begin position="58"/>
        <end position="79"/>
    </location>
</feature>
<evidence type="ECO:0000313" key="3">
    <source>
        <dbReference type="Proteomes" id="UP000028667"/>
    </source>
</evidence>
<dbReference type="KEGG" id="vg:20041640"/>
<sequence length="83" mass="9725">MNLKELLVGPLKSKKHCKYFQVINWLLVILFVWLTLTLSIVAIGNFKEFKKDLNLKSVYLYLMLILNIYVVRVMHGICLKALN</sequence>
<keyword evidence="1" id="KW-0472">Membrane</keyword>
<dbReference type="RefSeq" id="YP_009052158.1">
    <property type="nucleotide sequence ID" value="NC_024697.1"/>
</dbReference>
<feature type="transmembrane region" description="Helical" evidence="1">
    <location>
        <begin position="22"/>
        <end position="46"/>
    </location>
</feature>
<keyword evidence="1" id="KW-1133">Transmembrane helix</keyword>
<name>A0A076FMC1_9VIRU</name>
<evidence type="ECO:0000313" key="2">
    <source>
        <dbReference type="EMBL" id="AII17053.1"/>
    </source>
</evidence>
<dbReference type="Proteomes" id="UP000028667">
    <property type="component" value="Segment"/>
</dbReference>
<keyword evidence="1" id="KW-0812">Transmembrane</keyword>
<protein>
    <submittedName>
        <fullName evidence="2">Uncharacterized protein</fullName>
    </submittedName>
</protein>
<dbReference type="EMBL" id="KJ645900">
    <property type="protein sequence ID" value="AII17053.1"/>
    <property type="molecule type" value="Genomic_DNA"/>
</dbReference>
<reference evidence="2 3" key="1">
    <citation type="journal article" date="2014" name="Virology">
        <title>Genome of brown tide virus (AaV), the little giant of the Megaviridae, elucidates NCLDV genome expansion and host-virus coevolution.</title>
        <authorList>
            <person name="Moniruzzaman M."/>
            <person name="LeCleir G.R."/>
            <person name="Brown C.M."/>
            <person name="Gobler C.J."/>
            <person name="Bidle K.D."/>
            <person name="Wilson W.H."/>
            <person name="Wilhelm S.W."/>
        </authorList>
    </citation>
    <scope>NUCLEOTIDE SEQUENCE [LARGE SCALE GENOMIC DNA]</scope>
    <source>
        <strain evidence="2">BtV-01</strain>
    </source>
</reference>
<evidence type="ECO:0000256" key="1">
    <source>
        <dbReference type="SAM" id="Phobius"/>
    </source>
</evidence>
<accession>A0A076FMC1</accession>